<dbReference type="Proteomes" id="UP000297716">
    <property type="component" value="Unassembled WGS sequence"/>
</dbReference>
<reference evidence="4 5" key="1">
    <citation type="submission" date="2019-03" db="EMBL/GenBank/DDBJ databases">
        <title>Draft genome sequence of Xylaria hypoxylon DSM 108379, a ubiquitous saprotrophic-parasitic fungi on hardwood.</title>
        <authorList>
            <person name="Buettner E."/>
            <person name="Leonhardt S."/>
            <person name="Gebauer A.M."/>
            <person name="Liers C."/>
            <person name="Hofrichter M."/>
            <person name="Kellner H."/>
        </authorList>
    </citation>
    <scope>NUCLEOTIDE SEQUENCE [LARGE SCALE GENOMIC DNA]</scope>
    <source>
        <strain evidence="4 5">DSM 108379</strain>
    </source>
</reference>
<feature type="binding site" evidence="3">
    <location>
        <position position="118"/>
    </location>
    <ligand>
        <name>dimethylallyl diphosphate</name>
        <dbReference type="ChEBI" id="CHEBI:57623"/>
    </ligand>
</feature>
<comment type="similarity">
    <text evidence="1">Belongs to the tryptophan dimethylallyltransferase family.</text>
</comment>
<evidence type="ECO:0000256" key="3">
    <source>
        <dbReference type="PIRSR" id="PIRSR000509-1"/>
    </source>
</evidence>
<feature type="binding site" evidence="3">
    <location>
        <position position="278"/>
    </location>
    <ligand>
        <name>dimethylallyl diphosphate</name>
        <dbReference type="ChEBI" id="CHEBI:57623"/>
    </ligand>
</feature>
<evidence type="ECO:0008006" key="6">
    <source>
        <dbReference type="Google" id="ProtNLM"/>
    </source>
</evidence>
<evidence type="ECO:0000256" key="1">
    <source>
        <dbReference type="ARBA" id="ARBA00010209"/>
    </source>
</evidence>
<dbReference type="AlphaFoldDB" id="A0A4Z0YP58"/>
<feature type="binding site" evidence="3">
    <location>
        <position position="276"/>
    </location>
    <ligand>
        <name>dimethylallyl diphosphate</name>
        <dbReference type="ChEBI" id="CHEBI:57623"/>
    </ligand>
</feature>
<feature type="binding site" evidence="3">
    <location>
        <position position="203"/>
    </location>
    <ligand>
        <name>dimethylallyl diphosphate</name>
        <dbReference type="ChEBI" id="CHEBI:57623"/>
    </ligand>
</feature>
<organism evidence="4 5">
    <name type="scientific">Xylaria hypoxylon</name>
    <dbReference type="NCBI Taxonomy" id="37992"/>
    <lineage>
        <taxon>Eukaryota</taxon>
        <taxon>Fungi</taxon>
        <taxon>Dikarya</taxon>
        <taxon>Ascomycota</taxon>
        <taxon>Pezizomycotina</taxon>
        <taxon>Sordariomycetes</taxon>
        <taxon>Xylariomycetidae</taxon>
        <taxon>Xylariales</taxon>
        <taxon>Xylariaceae</taxon>
        <taxon>Xylaria</taxon>
    </lineage>
</organism>
<feature type="binding site" evidence="3">
    <location>
        <position position="274"/>
    </location>
    <ligand>
        <name>dimethylallyl diphosphate</name>
        <dbReference type="ChEBI" id="CHEBI:57623"/>
    </ligand>
</feature>
<name>A0A4Z0YP58_9PEZI</name>
<dbReference type="EMBL" id="SKBN01000043">
    <property type="protein sequence ID" value="TGJ85567.1"/>
    <property type="molecule type" value="Genomic_DNA"/>
</dbReference>
<keyword evidence="2" id="KW-0808">Transferase</keyword>
<dbReference type="Pfam" id="PF11991">
    <property type="entry name" value="Trp_DMAT"/>
    <property type="match status" value="1"/>
</dbReference>
<dbReference type="InterPro" id="IPR033964">
    <property type="entry name" value="ABBA"/>
</dbReference>
<comment type="caution">
    <text evidence="4">The sequence shown here is derived from an EMBL/GenBank/DDBJ whole genome shotgun (WGS) entry which is preliminary data.</text>
</comment>
<dbReference type="SFLD" id="SFLDG01162">
    <property type="entry name" value="I"/>
    <property type="match status" value="1"/>
</dbReference>
<dbReference type="CDD" id="cd13929">
    <property type="entry name" value="PT-DMATS_CymD"/>
    <property type="match status" value="1"/>
</dbReference>
<evidence type="ECO:0000256" key="2">
    <source>
        <dbReference type="ARBA" id="ARBA00022679"/>
    </source>
</evidence>
<dbReference type="InterPro" id="IPR017795">
    <property type="entry name" value="ABBA_NscD-like"/>
</dbReference>
<dbReference type="OrthoDB" id="5392033at2759"/>
<evidence type="ECO:0000313" key="4">
    <source>
        <dbReference type="EMBL" id="TGJ85567.1"/>
    </source>
</evidence>
<feature type="binding site" evidence="3">
    <location>
        <position position="205"/>
    </location>
    <ligand>
        <name>dimethylallyl diphosphate</name>
        <dbReference type="ChEBI" id="CHEBI:57623"/>
    </ligand>
</feature>
<proteinExistence type="inferred from homology"/>
<dbReference type="PANTHER" id="PTHR40627:SF3">
    <property type="entry name" value="PRENYLTRANSFERASE ASQH2-RELATED"/>
    <property type="match status" value="1"/>
</dbReference>
<dbReference type="GO" id="GO:0016765">
    <property type="term" value="F:transferase activity, transferring alkyl or aryl (other than methyl) groups"/>
    <property type="evidence" value="ECO:0007669"/>
    <property type="project" value="InterPro"/>
</dbReference>
<dbReference type="GO" id="GO:0009820">
    <property type="term" value="P:alkaloid metabolic process"/>
    <property type="evidence" value="ECO:0007669"/>
    <property type="project" value="InterPro"/>
</dbReference>
<dbReference type="SFLD" id="SFLDS00036">
    <property type="entry name" value="Aromatic_Prenyltransferase"/>
    <property type="match status" value="1"/>
</dbReference>
<dbReference type="NCBIfam" id="TIGR03429">
    <property type="entry name" value="arom_pren_DMATS"/>
    <property type="match status" value="1"/>
</dbReference>
<dbReference type="PANTHER" id="PTHR40627">
    <property type="entry name" value="INDOLE PRENYLTRANSFERASE TDIB-RELATED"/>
    <property type="match status" value="1"/>
</dbReference>
<accession>A0A4Z0YP58</accession>
<keyword evidence="5" id="KW-1185">Reference proteome</keyword>
<protein>
    <recommendedName>
        <fullName evidence="6">Aromatic prenyltransferase</fullName>
    </recommendedName>
</protein>
<evidence type="ECO:0000313" key="5">
    <source>
        <dbReference type="Proteomes" id="UP000297716"/>
    </source>
</evidence>
<sequence>MNYSNNSPHGADSALTVSTVPVRSIVDQVNQEVQFGIADQAFWWDALAYPLAALLQTTQYSQPDQLYYLRWFHKWVMPALGPRPIDGKPHYGAWLTHDGSCLEYSLNWKEKKPDQTIRFTIEPSSRNAGTAADPLKQLAAKEFLTAMAKDVPGIDMKRFNLFHSETCVPDHRANEVQIKIPGGSPLTLVWVAFDLERGSIVAKAYFLPHMKAVLTGIPTKTIVFDAIRKCNGPDGTYDGSITALDDYLESFPVDKAPQVVLLSNDCVIDSASCRNKVYVHASVGTLAHAKDMFHLAGRLSGEVIAAGLRSIHDLWCHLFSLDSADPESENAVVLANGRLFLCIYEMRPTKAVNEGVNMEVKLHIPGWRVGKSDTELSELMRSWFTSHGHGNLAGRYESDLASAFPRYDTTTGGQRTHTWISITYTAKTGVYMTMYYTPKLPEMYFKSPQHLNN</sequence>
<gene>
    <name evidence="4" type="ORF">E0Z10_g3191</name>
</gene>
<feature type="binding site" evidence="3">
    <location>
        <position position="103"/>
    </location>
    <ligand>
        <name>L-tryptophan</name>
        <dbReference type="ChEBI" id="CHEBI:57912"/>
    </ligand>
</feature>
<dbReference type="InterPro" id="IPR012148">
    <property type="entry name" value="ABBA_DMATS-like"/>
</dbReference>
<dbReference type="PIRSF" id="PIRSF000509">
    <property type="entry name" value="Trp_DMAT"/>
    <property type="match status" value="1"/>
</dbReference>